<comment type="caution">
    <text evidence="14">The sequence shown here is derived from an EMBL/GenBank/DDBJ whole genome shotgun (WGS) entry which is preliminary data.</text>
</comment>
<keyword evidence="6 12" id="KW-1133">Transmembrane helix</keyword>
<proteinExistence type="inferred from homology"/>
<keyword evidence="7" id="KW-0443">Lipid metabolism</keyword>
<dbReference type="AlphaFoldDB" id="A0A2W5KD86"/>
<evidence type="ECO:0000256" key="10">
    <source>
        <dbReference type="ARBA" id="ARBA00023264"/>
    </source>
</evidence>
<evidence type="ECO:0000256" key="11">
    <source>
        <dbReference type="RuleBase" id="RU003750"/>
    </source>
</evidence>
<evidence type="ECO:0000256" key="5">
    <source>
        <dbReference type="ARBA" id="ARBA00022692"/>
    </source>
</evidence>
<dbReference type="GO" id="GO:0008654">
    <property type="term" value="P:phospholipid biosynthetic process"/>
    <property type="evidence" value="ECO:0007669"/>
    <property type="project" value="UniProtKB-KW"/>
</dbReference>
<evidence type="ECO:0000256" key="3">
    <source>
        <dbReference type="ARBA" id="ARBA00022516"/>
    </source>
</evidence>
<dbReference type="Gene3D" id="1.20.120.1760">
    <property type="match status" value="1"/>
</dbReference>
<dbReference type="InterPro" id="IPR000462">
    <property type="entry name" value="CDP-OH_P_trans"/>
</dbReference>
<evidence type="ECO:0000313" key="15">
    <source>
        <dbReference type="Proteomes" id="UP000249577"/>
    </source>
</evidence>
<dbReference type="InterPro" id="IPR043130">
    <property type="entry name" value="CDP-OH_PTrfase_TM_dom"/>
</dbReference>
<evidence type="ECO:0000256" key="7">
    <source>
        <dbReference type="ARBA" id="ARBA00023098"/>
    </source>
</evidence>
<evidence type="ECO:0000256" key="1">
    <source>
        <dbReference type="ARBA" id="ARBA00004141"/>
    </source>
</evidence>
<dbReference type="Pfam" id="PF08009">
    <property type="entry name" value="CDP-OH_P_tran_2"/>
    <property type="match status" value="1"/>
</dbReference>
<comment type="similarity">
    <text evidence="2 11">Belongs to the CDP-alcohol phosphatidyltransferase class-I family.</text>
</comment>
<feature type="domain" description="CDP-alcohol phosphatidyltransferase C-terminal" evidence="13">
    <location>
        <begin position="218"/>
        <end position="253"/>
    </location>
</feature>
<accession>A0A2W5KD86</accession>
<dbReference type="Pfam" id="PF01066">
    <property type="entry name" value="CDP-OH_P_transf"/>
    <property type="match status" value="1"/>
</dbReference>
<keyword evidence="10" id="KW-1208">Phospholipid metabolism</keyword>
<dbReference type="InterPro" id="IPR050324">
    <property type="entry name" value="CDP-alcohol_PTase-I"/>
</dbReference>
<evidence type="ECO:0000256" key="12">
    <source>
        <dbReference type="SAM" id="Phobius"/>
    </source>
</evidence>
<evidence type="ECO:0000256" key="2">
    <source>
        <dbReference type="ARBA" id="ARBA00010441"/>
    </source>
</evidence>
<keyword evidence="3" id="KW-0444">Lipid biosynthesis</keyword>
<dbReference type="InterPro" id="IPR048254">
    <property type="entry name" value="CDP_ALCOHOL_P_TRANSF_CS"/>
</dbReference>
<organism evidence="14 15">
    <name type="scientific">Ancylobacter novellus</name>
    <name type="common">Thiobacillus novellus</name>
    <dbReference type="NCBI Taxonomy" id="921"/>
    <lineage>
        <taxon>Bacteria</taxon>
        <taxon>Pseudomonadati</taxon>
        <taxon>Pseudomonadota</taxon>
        <taxon>Alphaproteobacteria</taxon>
        <taxon>Hyphomicrobiales</taxon>
        <taxon>Xanthobacteraceae</taxon>
        <taxon>Ancylobacter</taxon>
    </lineage>
</organism>
<dbReference type="GO" id="GO:0016780">
    <property type="term" value="F:phosphotransferase activity, for other substituted phosphate groups"/>
    <property type="evidence" value="ECO:0007669"/>
    <property type="project" value="InterPro"/>
</dbReference>
<dbReference type="PANTHER" id="PTHR14269">
    <property type="entry name" value="CDP-DIACYLGLYCEROL--GLYCEROL-3-PHOSPHATE 3-PHOSPHATIDYLTRANSFERASE-RELATED"/>
    <property type="match status" value="1"/>
</dbReference>
<dbReference type="GO" id="GO:0016020">
    <property type="term" value="C:membrane"/>
    <property type="evidence" value="ECO:0007669"/>
    <property type="project" value="UniProtKB-SubCell"/>
</dbReference>
<dbReference type="PANTHER" id="PTHR14269:SF61">
    <property type="entry name" value="CDP-DIACYLGLYCEROL--SERINE O-PHOSPHATIDYLTRANSFERASE"/>
    <property type="match status" value="1"/>
</dbReference>
<evidence type="ECO:0000259" key="13">
    <source>
        <dbReference type="Pfam" id="PF08009"/>
    </source>
</evidence>
<keyword evidence="9" id="KW-0594">Phospholipid biosynthesis</keyword>
<evidence type="ECO:0000256" key="4">
    <source>
        <dbReference type="ARBA" id="ARBA00022679"/>
    </source>
</evidence>
<dbReference type="Proteomes" id="UP000249577">
    <property type="component" value="Unassembled WGS sequence"/>
</dbReference>
<evidence type="ECO:0000256" key="9">
    <source>
        <dbReference type="ARBA" id="ARBA00023209"/>
    </source>
</evidence>
<gene>
    <name evidence="14" type="ORF">DI565_11115</name>
</gene>
<keyword evidence="8 12" id="KW-0472">Membrane</keyword>
<keyword evidence="5 12" id="KW-0812">Transmembrane</keyword>
<evidence type="ECO:0000256" key="6">
    <source>
        <dbReference type="ARBA" id="ARBA00022989"/>
    </source>
</evidence>
<feature type="transmembrane region" description="Helical" evidence="12">
    <location>
        <begin position="240"/>
        <end position="257"/>
    </location>
</feature>
<protein>
    <submittedName>
        <fullName evidence="14">CDP-diacylglycerol--serine O-phosphatidyltransferase</fullName>
    </submittedName>
</protein>
<comment type="subcellular location">
    <subcellularLocation>
        <location evidence="1">Membrane</location>
        <topology evidence="1">Multi-pass membrane protein</topology>
    </subcellularLocation>
</comment>
<name>A0A2W5KD86_ANCNO</name>
<feature type="transmembrane region" description="Helical" evidence="12">
    <location>
        <begin position="217"/>
        <end position="234"/>
    </location>
</feature>
<dbReference type="PROSITE" id="PS00379">
    <property type="entry name" value="CDP_ALCOHOL_P_TRANSF"/>
    <property type="match status" value="1"/>
</dbReference>
<reference evidence="14 15" key="1">
    <citation type="submission" date="2017-08" db="EMBL/GenBank/DDBJ databases">
        <title>Infants hospitalized years apart are colonized by the same room-sourced microbial strains.</title>
        <authorList>
            <person name="Brooks B."/>
            <person name="Olm M.R."/>
            <person name="Firek B.A."/>
            <person name="Baker R."/>
            <person name="Thomas B.C."/>
            <person name="Morowitz M.J."/>
            <person name="Banfield J.F."/>
        </authorList>
    </citation>
    <scope>NUCLEOTIDE SEQUENCE [LARGE SCALE GENOMIC DNA]</scope>
    <source>
        <strain evidence="14">S2_005_003_R2_43</strain>
    </source>
</reference>
<keyword evidence="4 11" id="KW-0808">Transferase</keyword>
<evidence type="ECO:0000313" key="14">
    <source>
        <dbReference type="EMBL" id="PZQ14982.1"/>
    </source>
</evidence>
<dbReference type="InterPro" id="IPR012616">
    <property type="entry name" value="CDP-OH_P_trans_C"/>
</dbReference>
<dbReference type="EMBL" id="QFPN01000005">
    <property type="protein sequence ID" value="PZQ14982.1"/>
    <property type="molecule type" value="Genomic_DNA"/>
</dbReference>
<evidence type="ECO:0000256" key="8">
    <source>
        <dbReference type="ARBA" id="ARBA00023136"/>
    </source>
</evidence>
<feature type="transmembrane region" description="Helical" evidence="12">
    <location>
        <begin position="147"/>
        <end position="172"/>
    </location>
</feature>
<feature type="transmembrane region" description="Helical" evidence="12">
    <location>
        <begin position="117"/>
        <end position="135"/>
    </location>
</feature>
<feature type="transmembrane region" description="Helical" evidence="12">
    <location>
        <begin position="184"/>
        <end position="205"/>
    </location>
</feature>
<sequence length="280" mass="29844">MTDPLLDPSAPADANTLQKRMRLRRVPFRVLLPNLITLLALCTGLTGVRMAIEGRMEMAVYLVVLAAALDGVDGRVARLVKGTSRFGAELDSLTDFVNFGVAPALILYIWGLNALGHVGWIGGLILAIACALRLARFNVALDDPNKPAWAGAFFTGVPAPAGAIGVMLPIYLDFLGFPRTPIGAPFILAYVVMVALFMVSPLPTWSGKQLGARINRAYVAPALIGAAFFVALLVSYPWAMLALVVLAYLATMPFAYFHHKRLKAQDKAIAAAAGTPPAST</sequence>
<feature type="transmembrane region" description="Helical" evidence="12">
    <location>
        <begin position="30"/>
        <end position="52"/>
    </location>
</feature>